<dbReference type="Gene3D" id="3.40.50.300">
    <property type="entry name" value="P-loop containing nucleotide triphosphate hydrolases"/>
    <property type="match status" value="2"/>
</dbReference>
<feature type="transmembrane region" description="Helical" evidence="2">
    <location>
        <begin position="351"/>
        <end position="370"/>
    </location>
</feature>
<feature type="domain" description="Rad50/SbcC-type AAA" evidence="3">
    <location>
        <begin position="10"/>
        <end position="228"/>
    </location>
</feature>
<keyword evidence="1" id="KW-0175">Coiled coil</keyword>
<feature type="transmembrane region" description="Helical" evidence="2">
    <location>
        <begin position="376"/>
        <end position="394"/>
    </location>
</feature>
<evidence type="ECO:0000313" key="4">
    <source>
        <dbReference type="EMBL" id="SHI19128.1"/>
    </source>
</evidence>
<keyword evidence="2" id="KW-0472">Membrane</keyword>
<feature type="coiled-coil region" evidence="1">
    <location>
        <begin position="291"/>
        <end position="318"/>
    </location>
</feature>
<keyword evidence="2" id="KW-0812">Transmembrane</keyword>
<dbReference type="PANTHER" id="PTHR41259:SF1">
    <property type="entry name" value="DOUBLE-STRAND BREAK REPAIR RAD50 ATPASE, PUTATIVE-RELATED"/>
    <property type="match status" value="1"/>
</dbReference>
<sequence>MIIKRLSASFGKLSNETLLLTPGLNVIEAPNECGKSTWCAFIRAMFYGIRTSDRDKQGYLSDKTRYRPWSGAAMAGSMDIEAGGAGITIERVSSGRLPMKDFSAVYTGTGTPVGGLFPDTAGETLFGVSEAVFERSAFISQSGIKIGQTPELEKRISALVSTGDETASLSEADERLRLWLRKRRYNKSGTIPVLEEKLAAAVKRLAAIAAAHDDTADMRLEAERLKKLEAGFAAELKAYDDYEARLAGRRALEKLENAKVGYNTVYAVLTKNGPAPTESDIAAIRGDLKALDSLQNMMRGEQARLQEARAQYLKLQGEKEASPFSGTDAAEAAARAEALDRKAGRLSLRSPLSVSLLLLTIISAAVAALLPSARLIAAGAALVLLAGLLIRLCLSAGARKKLSRYLSGFGAGSLAGLKRLCGDDARLSESLALSEGDVKASEKSAAAAASACDGLLQTLRARLRQLSLSEDLEQLGAALDRIEALHAQLSGAKSELAAAESFLKTVEESGTGNTGEAPAQAPARSRQAILADLTAVSGRLEALSGRYNMALGEIGAMGDPALLGTEKTLAASELAAQQTQYEALTMALDALRDASTELQTRFSPLLADTAGRIIRRLTGGRYEKLTFDKALDALAKTADETVSRNVLALSAGTADQIYLALRLGIVELLLTGGEPCPLILDDALSNFDDGRARLALDYLRELAQERQLLLFTCHGREAAYLGGTGANILKLG</sequence>
<accession>A0A1M5Z4U5</accession>
<evidence type="ECO:0000256" key="2">
    <source>
        <dbReference type="SAM" id="Phobius"/>
    </source>
</evidence>
<evidence type="ECO:0000259" key="3">
    <source>
        <dbReference type="Pfam" id="PF13476"/>
    </source>
</evidence>
<gene>
    <name evidence="4" type="ORF">SAMN02745823_03214</name>
</gene>
<proteinExistence type="predicted"/>
<dbReference type="GO" id="GO:0016887">
    <property type="term" value="F:ATP hydrolysis activity"/>
    <property type="evidence" value="ECO:0007669"/>
    <property type="project" value="InterPro"/>
</dbReference>
<protein>
    <submittedName>
        <fullName evidence="4">AAA domain-containing protein</fullName>
    </submittedName>
</protein>
<dbReference type="EMBL" id="FQXV01000013">
    <property type="protein sequence ID" value="SHI19128.1"/>
    <property type="molecule type" value="Genomic_DNA"/>
</dbReference>
<dbReference type="AlphaFoldDB" id="A0A1M5Z4U5"/>
<dbReference type="SUPFAM" id="SSF52540">
    <property type="entry name" value="P-loop containing nucleoside triphosphate hydrolases"/>
    <property type="match status" value="1"/>
</dbReference>
<dbReference type="Proteomes" id="UP000183995">
    <property type="component" value="Unassembled WGS sequence"/>
</dbReference>
<reference evidence="4 5" key="1">
    <citation type="submission" date="2016-11" db="EMBL/GenBank/DDBJ databases">
        <authorList>
            <person name="Jaros S."/>
            <person name="Januszkiewicz K."/>
            <person name="Wedrychowicz H."/>
        </authorList>
    </citation>
    <scope>NUCLEOTIDE SEQUENCE [LARGE SCALE GENOMIC DNA]</scope>
    <source>
        <strain evidence="4 5">DSM 10068</strain>
    </source>
</reference>
<dbReference type="InterPro" id="IPR038729">
    <property type="entry name" value="Rad50/SbcC_AAA"/>
</dbReference>
<dbReference type="GO" id="GO:0006302">
    <property type="term" value="P:double-strand break repair"/>
    <property type="evidence" value="ECO:0007669"/>
    <property type="project" value="InterPro"/>
</dbReference>
<dbReference type="OrthoDB" id="9764467at2"/>
<organism evidence="4 5">
    <name type="scientific">Sporobacter termitidis DSM 10068</name>
    <dbReference type="NCBI Taxonomy" id="1123282"/>
    <lineage>
        <taxon>Bacteria</taxon>
        <taxon>Bacillati</taxon>
        <taxon>Bacillota</taxon>
        <taxon>Clostridia</taxon>
        <taxon>Eubacteriales</taxon>
        <taxon>Oscillospiraceae</taxon>
        <taxon>Sporobacter</taxon>
    </lineage>
</organism>
<evidence type="ECO:0000256" key="1">
    <source>
        <dbReference type="SAM" id="Coils"/>
    </source>
</evidence>
<dbReference type="PANTHER" id="PTHR41259">
    <property type="entry name" value="DOUBLE-STRAND BREAK REPAIR RAD50 ATPASE, PUTATIVE-RELATED"/>
    <property type="match status" value="1"/>
</dbReference>
<evidence type="ECO:0000313" key="5">
    <source>
        <dbReference type="Proteomes" id="UP000183995"/>
    </source>
</evidence>
<name>A0A1M5Z4U5_9FIRM</name>
<keyword evidence="2" id="KW-1133">Transmembrane helix</keyword>
<dbReference type="InterPro" id="IPR027417">
    <property type="entry name" value="P-loop_NTPase"/>
</dbReference>
<dbReference type="STRING" id="1123282.SAMN02745823_03214"/>
<dbReference type="RefSeq" id="WP_073081115.1">
    <property type="nucleotide sequence ID" value="NZ_FQXV01000013.1"/>
</dbReference>
<keyword evidence="5" id="KW-1185">Reference proteome</keyword>
<dbReference type="Pfam" id="PF13476">
    <property type="entry name" value="AAA_23"/>
    <property type="match status" value="1"/>
</dbReference>